<keyword evidence="7" id="KW-1185">Reference proteome</keyword>
<dbReference type="KEGG" id="paco:AACT_2005"/>
<dbReference type="Pfam" id="PF09360">
    <property type="entry name" value="zf-CDGSH"/>
    <property type="match status" value="1"/>
</dbReference>
<sequence>MATQLEANKEYYYCTCGKSEDGIFCNGSHKGTEFIPKVFTVSETKKYNICACKKTSNAPFCDGSHSK</sequence>
<dbReference type="InterPro" id="IPR018967">
    <property type="entry name" value="FeS-contain_CDGSH-typ"/>
</dbReference>
<dbReference type="AlphaFoldDB" id="A0A6M8EM43"/>
<evidence type="ECO:0000256" key="4">
    <source>
        <dbReference type="ARBA" id="ARBA00023014"/>
    </source>
</evidence>
<dbReference type="Gene3D" id="3.40.5.90">
    <property type="entry name" value="CDGSH iron-sulfur domain, mitoNEET-type"/>
    <property type="match status" value="2"/>
</dbReference>
<dbReference type="RefSeq" id="WP_172126701.1">
    <property type="nucleotide sequence ID" value="NZ_CP042652.1"/>
</dbReference>
<evidence type="ECO:0000256" key="2">
    <source>
        <dbReference type="ARBA" id="ARBA00022723"/>
    </source>
</evidence>
<name>A0A6M8EM43_9BACT</name>
<reference evidence="6 7" key="1">
    <citation type="submission" date="2019-08" db="EMBL/GenBank/DDBJ databases">
        <title>Complete genome sequence of Arcobacter acticola.</title>
        <authorList>
            <person name="Miller W."/>
        </authorList>
    </citation>
    <scope>NUCLEOTIDE SEQUENCE [LARGE SCALE GENOMIC DNA]</scope>
    <source>
        <strain evidence="6 7">KCTC 52212</strain>
    </source>
</reference>
<feature type="domain" description="Iron-binding zinc finger CDGSH type" evidence="5">
    <location>
        <begin position="2"/>
        <end position="35"/>
    </location>
</feature>
<evidence type="ECO:0000259" key="5">
    <source>
        <dbReference type="SMART" id="SM00704"/>
    </source>
</evidence>
<dbReference type="SMART" id="SM00704">
    <property type="entry name" value="ZnF_CDGSH"/>
    <property type="match status" value="2"/>
</dbReference>
<evidence type="ECO:0000256" key="1">
    <source>
        <dbReference type="ARBA" id="ARBA00022714"/>
    </source>
</evidence>
<dbReference type="GO" id="GO:0005737">
    <property type="term" value="C:cytoplasm"/>
    <property type="evidence" value="ECO:0007669"/>
    <property type="project" value="UniProtKB-ARBA"/>
</dbReference>
<dbReference type="Proteomes" id="UP000503483">
    <property type="component" value="Chromosome"/>
</dbReference>
<keyword evidence="2" id="KW-0479">Metal-binding</keyword>
<dbReference type="InterPro" id="IPR042216">
    <property type="entry name" value="MitoNEET_CISD"/>
</dbReference>
<dbReference type="EMBL" id="CP042652">
    <property type="protein sequence ID" value="QKE29149.1"/>
    <property type="molecule type" value="Genomic_DNA"/>
</dbReference>
<organism evidence="6 7">
    <name type="scientific">Arcobacter acticola</name>
    <dbReference type="NCBI Taxonomy" id="1849015"/>
    <lineage>
        <taxon>Bacteria</taxon>
        <taxon>Pseudomonadati</taxon>
        <taxon>Campylobacterota</taxon>
        <taxon>Epsilonproteobacteria</taxon>
        <taxon>Campylobacterales</taxon>
        <taxon>Arcobacteraceae</taxon>
        <taxon>Arcobacter</taxon>
    </lineage>
</organism>
<protein>
    <submittedName>
        <fullName evidence="6">Iron-binding zinc finger domain-containing protein, CDGSH type</fullName>
    </submittedName>
</protein>
<evidence type="ECO:0000313" key="6">
    <source>
        <dbReference type="EMBL" id="QKE29149.1"/>
    </source>
</evidence>
<dbReference type="PANTHER" id="PTHR46491:SF3">
    <property type="entry name" value="CDGSH IRON-SULFUR DOMAIN-CONTAINING PROTEIN 3, MITOCHONDRIAL"/>
    <property type="match status" value="1"/>
</dbReference>
<evidence type="ECO:0000313" key="7">
    <source>
        <dbReference type="Proteomes" id="UP000503483"/>
    </source>
</evidence>
<keyword evidence="3" id="KW-0408">Iron</keyword>
<feature type="domain" description="Iron-binding zinc finger CDGSH type" evidence="5">
    <location>
        <begin position="36"/>
        <end position="67"/>
    </location>
</feature>
<dbReference type="InterPro" id="IPR052950">
    <property type="entry name" value="CISD"/>
</dbReference>
<evidence type="ECO:0000256" key="3">
    <source>
        <dbReference type="ARBA" id="ARBA00023004"/>
    </source>
</evidence>
<dbReference type="GO" id="GO:0051537">
    <property type="term" value="F:2 iron, 2 sulfur cluster binding"/>
    <property type="evidence" value="ECO:0007669"/>
    <property type="project" value="UniProtKB-KW"/>
</dbReference>
<dbReference type="PANTHER" id="PTHR46491">
    <property type="entry name" value="CDGSH IRON SULFUR DOMAIN PROTEIN HOMOLOG"/>
    <property type="match status" value="1"/>
</dbReference>
<accession>A0A6M8EM43</accession>
<gene>
    <name evidence="6" type="ORF">AACT_2005</name>
</gene>
<keyword evidence="4" id="KW-0411">Iron-sulfur</keyword>
<keyword evidence="1" id="KW-0001">2Fe-2S</keyword>
<proteinExistence type="predicted"/>
<dbReference type="GO" id="GO:0046872">
    <property type="term" value="F:metal ion binding"/>
    <property type="evidence" value="ECO:0007669"/>
    <property type="project" value="UniProtKB-KW"/>
</dbReference>